<reference evidence="2 3" key="1">
    <citation type="submission" date="2016-11" db="EMBL/GenBank/DDBJ databases">
        <authorList>
            <person name="Jaros S."/>
            <person name="Januszkiewicz K."/>
            <person name="Wedrychowicz H."/>
        </authorList>
    </citation>
    <scope>NUCLEOTIDE SEQUENCE [LARGE SCALE GENOMIC DNA]</scope>
    <source>
        <strain evidence="2 3">DSM 28715</strain>
    </source>
</reference>
<feature type="transmembrane region" description="Helical" evidence="1">
    <location>
        <begin position="20"/>
        <end position="38"/>
    </location>
</feature>
<dbReference type="STRING" id="1508389.SAMN05444003_1320"/>
<organism evidence="2 3">
    <name type="scientific">Cognatiyoonia sediminum</name>
    <dbReference type="NCBI Taxonomy" id="1508389"/>
    <lineage>
        <taxon>Bacteria</taxon>
        <taxon>Pseudomonadati</taxon>
        <taxon>Pseudomonadota</taxon>
        <taxon>Alphaproteobacteria</taxon>
        <taxon>Rhodobacterales</taxon>
        <taxon>Paracoccaceae</taxon>
        <taxon>Cognatiyoonia</taxon>
    </lineage>
</organism>
<evidence type="ECO:0000313" key="3">
    <source>
        <dbReference type="Proteomes" id="UP000184074"/>
    </source>
</evidence>
<keyword evidence="1" id="KW-0472">Membrane</keyword>
<keyword evidence="1" id="KW-1133">Transmembrane helix</keyword>
<sequence>MLKALKKFSAEEDGAVTVEYVVLTSAAIFMAIFVMGIISEGAEDLATKVSNDLSSM</sequence>
<gene>
    <name evidence="2" type="ORF">SAMN05444003_1320</name>
</gene>
<keyword evidence="3" id="KW-1185">Reference proteome</keyword>
<dbReference type="EMBL" id="FQXB01000001">
    <property type="protein sequence ID" value="SHG87114.1"/>
    <property type="molecule type" value="Genomic_DNA"/>
</dbReference>
<protein>
    <recommendedName>
        <fullName evidence="4">Pilus assembly protein Flp/PilA</fullName>
    </recommendedName>
</protein>
<evidence type="ECO:0000256" key="1">
    <source>
        <dbReference type="SAM" id="Phobius"/>
    </source>
</evidence>
<dbReference type="AlphaFoldDB" id="A0A1M5NC20"/>
<dbReference type="RefSeq" id="WP_165611592.1">
    <property type="nucleotide sequence ID" value="NZ_FQXB01000001.1"/>
</dbReference>
<keyword evidence="1" id="KW-0812">Transmembrane</keyword>
<dbReference type="Proteomes" id="UP000184074">
    <property type="component" value="Unassembled WGS sequence"/>
</dbReference>
<accession>A0A1M5NC20</accession>
<name>A0A1M5NC20_9RHOB</name>
<evidence type="ECO:0008006" key="4">
    <source>
        <dbReference type="Google" id="ProtNLM"/>
    </source>
</evidence>
<proteinExistence type="predicted"/>
<evidence type="ECO:0000313" key="2">
    <source>
        <dbReference type="EMBL" id="SHG87114.1"/>
    </source>
</evidence>